<reference evidence="4" key="1">
    <citation type="submission" date="2022-07" db="EMBL/GenBank/DDBJ databases">
        <title>Fungi with potential for degradation of polypropylene.</title>
        <authorList>
            <person name="Gostincar C."/>
        </authorList>
    </citation>
    <scope>NUCLEOTIDE SEQUENCE</scope>
    <source>
        <strain evidence="4">EXF-13287</strain>
    </source>
</reference>
<name>A0AA38RFM2_9PEZI</name>
<dbReference type="PROSITE" id="PS50924">
    <property type="entry name" value="MHYT"/>
    <property type="match status" value="1"/>
</dbReference>
<organism evidence="4 5">
    <name type="scientific">Coniochaeta hoffmannii</name>
    <dbReference type="NCBI Taxonomy" id="91930"/>
    <lineage>
        <taxon>Eukaryota</taxon>
        <taxon>Fungi</taxon>
        <taxon>Dikarya</taxon>
        <taxon>Ascomycota</taxon>
        <taxon>Pezizomycotina</taxon>
        <taxon>Sordariomycetes</taxon>
        <taxon>Sordariomycetidae</taxon>
        <taxon>Coniochaetales</taxon>
        <taxon>Coniochaetaceae</taxon>
        <taxon>Coniochaeta</taxon>
    </lineage>
</organism>
<proteinExistence type="predicted"/>
<feature type="compositionally biased region" description="Polar residues" evidence="1">
    <location>
        <begin position="832"/>
        <end position="842"/>
    </location>
</feature>
<accession>A0AA38RFM2</accession>
<evidence type="ECO:0000259" key="3">
    <source>
        <dbReference type="PROSITE" id="PS50924"/>
    </source>
</evidence>
<dbReference type="Pfam" id="PF03707">
    <property type="entry name" value="MHYT"/>
    <property type="match status" value="2"/>
</dbReference>
<feature type="region of interest" description="Disordered" evidence="1">
    <location>
        <begin position="410"/>
        <end position="438"/>
    </location>
</feature>
<feature type="transmembrane region" description="Helical" evidence="2">
    <location>
        <begin position="158"/>
        <end position="185"/>
    </location>
</feature>
<dbReference type="AlphaFoldDB" id="A0AA38RFM2"/>
<feature type="transmembrane region" description="Helical" evidence="2">
    <location>
        <begin position="237"/>
        <end position="260"/>
    </location>
</feature>
<dbReference type="Proteomes" id="UP001174691">
    <property type="component" value="Unassembled WGS sequence"/>
</dbReference>
<evidence type="ECO:0000313" key="5">
    <source>
        <dbReference type="Proteomes" id="UP001174691"/>
    </source>
</evidence>
<keyword evidence="2" id="KW-0472">Membrane</keyword>
<keyword evidence="2" id="KW-1133">Transmembrane helix</keyword>
<feature type="domain" description="MHYT" evidence="3">
    <location>
        <begin position="22"/>
        <end position="221"/>
    </location>
</feature>
<dbReference type="PANTHER" id="PTHR35152">
    <property type="entry name" value="DOMAIN SIGNALLING PROTEIN, PUTATIVE (AFU_ORTHOLOGUE AFUA_5G11310)-RELATED"/>
    <property type="match status" value="1"/>
</dbReference>
<feature type="transmembrane region" description="Helical" evidence="2">
    <location>
        <begin position="126"/>
        <end position="146"/>
    </location>
</feature>
<evidence type="ECO:0000256" key="2">
    <source>
        <dbReference type="SAM" id="Phobius"/>
    </source>
</evidence>
<dbReference type="EMBL" id="JANBVN010000257">
    <property type="protein sequence ID" value="KAJ9130735.1"/>
    <property type="molecule type" value="Genomic_DNA"/>
</dbReference>
<dbReference type="InterPro" id="IPR005330">
    <property type="entry name" value="MHYT_dom"/>
</dbReference>
<keyword evidence="5" id="KW-1185">Reference proteome</keyword>
<feature type="transmembrane region" description="Helical" evidence="2">
    <location>
        <begin position="99"/>
        <end position="119"/>
    </location>
</feature>
<feature type="compositionally biased region" description="Low complexity" evidence="1">
    <location>
        <begin position="781"/>
        <end position="792"/>
    </location>
</feature>
<dbReference type="PANTHER" id="PTHR35152:SF1">
    <property type="entry name" value="DOMAIN SIGNALLING PROTEIN, PUTATIVE (AFU_ORTHOLOGUE AFUA_5G11310)-RELATED"/>
    <property type="match status" value="1"/>
</dbReference>
<feature type="region of interest" description="Disordered" evidence="1">
    <location>
        <begin position="731"/>
        <end position="860"/>
    </location>
</feature>
<feature type="transmembrane region" description="Helical" evidence="2">
    <location>
        <begin position="26"/>
        <end position="45"/>
    </location>
</feature>
<gene>
    <name evidence="4" type="ORF">NKR19_g9781</name>
</gene>
<evidence type="ECO:0000256" key="1">
    <source>
        <dbReference type="SAM" id="MobiDB-lite"/>
    </source>
</evidence>
<protein>
    <submittedName>
        <fullName evidence="4">Signaling protein YkoW</fullName>
    </submittedName>
</protein>
<feature type="transmembrane region" description="Helical" evidence="2">
    <location>
        <begin position="57"/>
        <end position="79"/>
    </location>
</feature>
<keyword evidence="2" id="KW-0812">Transmembrane</keyword>
<evidence type="ECO:0000313" key="4">
    <source>
        <dbReference type="EMBL" id="KAJ9130735.1"/>
    </source>
</evidence>
<comment type="caution">
    <text evidence="4">The sequence shown here is derived from an EMBL/GenBank/DDBJ whole genome shotgun (WGS) entry which is preliminary data.</text>
</comment>
<sequence>MSISSGHPLFDQWYGHVVPRSFSPGFVTLSYVVSLLGAASTLELINRRTAPRGKLNHLLLVSAAITMGGIAIWCMHYIGNRAVILGKGEIELQIAYSSGFTALSFFVPILVLLAAFLAIGTSNRVYWWRVATGGTLAGGAICGMHYLGNASINNYECIYNYINVAFSAVIAVAASITALALFFVFRASWTHSWWKRGGSAIVLAGAVSGMHWCASTGTQYRLVELNNGVNETSRNTTVIIVICLSVGAILVIAVSVFYTARVMSRYASKAQQVVLATTIFDKQGRVLVSPEGLLPSEKITDSFLEKTPNDTFSVAHPLFQWMFQASRNWSNISSIVNVMIDHLGRLPHLGRDLSRNGIKLVDERGELIENYDIIFKELFCAAARALAEKTKSNLTQVGILWDEILPTGTGGDIRRQQQQQQPSSRRSHPSNGSDDGMSLEKAEFQQPKVQELYRGSLMFLVRRVESSREVTDLEAAGYRFADLHQVSPIIASSMQIKTDNLEARLANMASYAQQDSSRLSPGVHLGFFAVRARVGSQGFDVLVRRTARHLLPSAEMPVDHLEPWQLNFLRQLDGFSPARVVKAIENRKNLSAQDFFASQLLTCLKQLRDEIEDDIFEESTLTAKVVQIPCRPGTASSSTQTAHLIAFKVVIPIHYPVRCSRLEFVPLSLFKVQQLAYKDSPHNLIFSRSVHREISPILNTIPIVVHSKPASNPRRSGGLTLAPTRMQRLGAWFRRRGRPSGSLPRTTVDADGNPIPTVYGHGRAESNHSSSTLKLWNPAASSGHQNNSGNNNRDALRPGERSNSWQDQGSDDIGNTPKGSSTFDAVERYHSGPTSPGSTASDLTRAPQPVPHASPSPAGGGGAAVFGGILVSQEITVNVVDAGGAPGGGPDVARRMTTHVGTGNNNNRRPSGAAGQEKIGGGEVAIEMQPLGNKAGVTVQAESVGEATTFVDELFAACVEWR</sequence>